<name>A0A7J7MBF2_9MAGN</name>
<feature type="transmembrane region" description="Helical" evidence="9">
    <location>
        <begin position="597"/>
        <end position="616"/>
    </location>
</feature>
<evidence type="ECO:0000256" key="10">
    <source>
        <dbReference type="SAM" id="SignalP"/>
    </source>
</evidence>
<dbReference type="Pfam" id="PF13664">
    <property type="entry name" value="DUF4149"/>
    <property type="match status" value="1"/>
</dbReference>
<organism evidence="12 13">
    <name type="scientific">Kingdonia uniflora</name>
    <dbReference type="NCBI Taxonomy" id="39325"/>
    <lineage>
        <taxon>Eukaryota</taxon>
        <taxon>Viridiplantae</taxon>
        <taxon>Streptophyta</taxon>
        <taxon>Embryophyta</taxon>
        <taxon>Tracheophyta</taxon>
        <taxon>Spermatophyta</taxon>
        <taxon>Magnoliopsida</taxon>
        <taxon>Ranunculales</taxon>
        <taxon>Circaeasteraceae</taxon>
        <taxon>Kingdonia</taxon>
    </lineage>
</organism>
<feature type="chain" id="PRO_5029791752" description="TMEM205-like domain-containing protein" evidence="10">
    <location>
        <begin position="18"/>
        <end position="1091"/>
    </location>
</feature>
<comment type="subcellular location">
    <subcellularLocation>
        <location evidence="1">Membrane</location>
        <topology evidence="1">Multi-pass membrane protein</topology>
    </subcellularLocation>
</comment>
<feature type="transmembrane region" description="Helical" evidence="9">
    <location>
        <begin position="523"/>
        <end position="544"/>
    </location>
</feature>
<accession>A0A7J7MBF2</accession>
<comment type="caution">
    <text evidence="12">The sequence shown here is derived from an EMBL/GenBank/DDBJ whole genome shotgun (WGS) entry which is preliminary data.</text>
</comment>
<dbReference type="Pfam" id="PF03094">
    <property type="entry name" value="Mlo"/>
    <property type="match status" value="1"/>
</dbReference>
<dbReference type="InterPro" id="IPR025423">
    <property type="entry name" value="TMEM205-like"/>
</dbReference>
<feature type="region of interest" description="Disordered" evidence="8">
    <location>
        <begin position="51"/>
        <end position="72"/>
    </location>
</feature>
<gene>
    <name evidence="12" type="ORF">GIB67_039395</name>
</gene>
<feature type="transmembrane region" description="Helical" evidence="9">
    <location>
        <begin position="869"/>
        <end position="890"/>
    </location>
</feature>
<evidence type="ECO:0000256" key="9">
    <source>
        <dbReference type="SAM" id="Phobius"/>
    </source>
</evidence>
<keyword evidence="3 9" id="KW-0812">Transmembrane</keyword>
<evidence type="ECO:0000256" key="6">
    <source>
        <dbReference type="ARBA" id="ARBA00023136"/>
    </source>
</evidence>
<keyword evidence="13" id="KW-1185">Reference proteome</keyword>
<feature type="transmembrane region" description="Helical" evidence="9">
    <location>
        <begin position="564"/>
        <end position="585"/>
    </location>
</feature>
<evidence type="ECO:0000313" key="13">
    <source>
        <dbReference type="Proteomes" id="UP000541444"/>
    </source>
</evidence>
<keyword evidence="4" id="KW-0611">Plant defense</keyword>
<dbReference type="PANTHER" id="PTHR47652">
    <property type="entry name" value="MITOCHONDRIAL IMPORT INNER MEMBRANE TRANSLOCASE SUBUNIT TIM44"/>
    <property type="match status" value="1"/>
</dbReference>
<comment type="similarity">
    <text evidence="2">Belongs to the MLO family.</text>
</comment>
<dbReference type="PANTHER" id="PTHR47652:SF3">
    <property type="entry name" value="MITOCHONDRIAL IMPORT INNER MEMBRANE TRANSLOCASE SUBUNIT TIM44"/>
    <property type="match status" value="1"/>
</dbReference>
<feature type="transmembrane region" description="Helical" evidence="9">
    <location>
        <begin position="828"/>
        <end position="849"/>
    </location>
</feature>
<evidence type="ECO:0000256" key="4">
    <source>
        <dbReference type="ARBA" id="ARBA00022821"/>
    </source>
</evidence>
<dbReference type="EMBL" id="JACGCM010001649">
    <property type="protein sequence ID" value="KAF6152207.1"/>
    <property type="molecule type" value="Genomic_DNA"/>
</dbReference>
<dbReference type="Proteomes" id="UP000541444">
    <property type="component" value="Unassembled WGS sequence"/>
</dbReference>
<proteinExistence type="inferred from homology"/>
<feature type="transmembrane region" description="Helical" evidence="9">
    <location>
        <begin position="1014"/>
        <end position="1038"/>
    </location>
</feature>
<keyword evidence="5 9" id="KW-1133">Transmembrane helix</keyword>
<evidence type="ECO:0000256" key="2">
    <source>
        <dbReference type="ARBA" id="ARBA00006574"/>
    </source>
</evidence>
<keyword evidence="10" id="KW-0732">Signal</keyword>
<evidence type="ECO:0000313" key="12">
    <source>
        <dbReference type="EMBL" id="KAF6152207.1"/>
    </source>
</evidence>
<dbReference type="GO" id="GO:0006952">
    <property type="term" value="P:defense response"/>
    <property type="evidence" value="ECO:0007669"/>
    <property type="project" value="UniProtKB-KW"/>
</dbReference>
<dbReference type="AlphaFoldDB" id="A0A7J7MBF2"/>
<evidence type="ECO:0000259" key="11">
    <source>
        <dbReference type="Pfam" id="PF13664"/>
    </source>
</evidence>
<evidence type="ECO:0000256" key="8">
    <source>
        <dbReference type="SAM" id="MobiDB-lite"/>
    </source>
</evidence>
<feature type="signal peptide" evidence="10">
    <location>
        <begin position="1"/>
        <end position="17"/>
    </location>
</feature>
<keyword evidence="7" id="KW-0568">Pathogenesis-related protein</keyword>
<evidence type="ECO:0000256" key="1">
    <source>
        <dbReference type="ARBA" id="ARBA00004141"/>
    </source>
</evidence>
<feature type="domain" description="TMEM205-like" evidence="11">
    <location>
        <begin position="524"/>
        <end position="628"/>
    </location>
</feature>
<dbReference type="GO" id="GO:0016020">
    <property type="term" value="C:membrane"/>
    <property type="evidence" value="ECO:0007669"/>
    <property type="project" value="UniProtKB-SubCell"/>
</dbReference>
<dbReference type="InterPro" id="IPR004326">
    <property type="entry name" value="Mlo"/>
</dbReference>
<protein>
    <recommendedName>
        <fullName evidence="11">TMEM205-like domain-containing protein</fullName>
    </recommendedName>
</protein>
<keyword evidence="6 9" id="KW-0472">Membrane</keyword>
<sequence>MMNLVALGLVFTSITTAGPFSPQQPKKNYERGENLLIKGHRLNVVEYEREGAAASNNNDKNDELRQGLFSESNSPGERIYDAFGRCKDKIAGAISKAKDVVSEGAHKVGEFHKASVLPNLGQGLSSESSSPGERIYDAFGRYNDKITGAFSKAKDVVSEGAHKVGEVGGAVLDMKKRALHKLGGSEAAANIASGVLETAKDKFHKASSILPNLGQGLSSESSSPGERIYDVFGRCKDKITGAFSKEKDVVSEGAHKVGEVGGAVQGLSSESSSPGEQIYDVFGRCKDKITGAFFKAKDVISEGAHKVGEVGRAVLDMKKRALHKPGDSANNNDKNDEPSLLEAKLDTESNIVSGVPETAKDNFHKASSILLNHGQGLYSESSSLGERIYYALGKSKDKIIGTFSKRKDIVSEGAHKVDEAGGASEESAIDKTKLMGQKIEEMGESTKEKTSEISYNIGDSEREKTNQLGEVGETAREKTRHKIGEVAESAKEKAGELEHKIGDSTKQVASGELLGPLLGVMHLLGFATTYGITVSVTFICSYVLAGTLPRQQFEIVQSKIYPVYFKALVGCIGCCLLAHVFTHWRKLDGESGRAERLQVYNLLASLGMVFFNLLYLEPRASKVMFDRMKMEKEEGRGRTVEGEEVIEATITTAATTTTTSTTESGGRGVTATTVETSDVLTSSGRVAEQEGIRSRSAELNQRLKKLNSNSFQQARRTAGYHPISKWCKIRRELKERFIPMNYDEVIFGKLQSLKMSISSLDDYTDQYYLIEVRVRLHETEQQRVSLVVDGMRESVIVTVQRVMQDEDEEEEETKMHTAYVHIRNGPSYLLYTTTTTATTIFIISGVQTMEGGSHNMVVEGRSLADTPTWFVASVTTVMVFLCLFAERSIYRFGKWLKKTRRKALHASLEKIKEELMLLGLISLMLGQWAKWISEICVDSSLFSSKLYLCSEEDYDEGNNAHVSTISSSMFSQLNHTSSNTSHTKEIAKQLPFHTCGKGREPFVSLEGLEQLHRFLFVLGITHVLYSCVAIGLAMIKIYSWRKWESQFRMVPEDNLQGERQCHYIFIETHIISHHLTLNNGKRHEICILTSY</sequence>
<evidence type="ECO:0000256" key="5">
    <source>
        <dbReference type="ARBA" id="ARBA00022989"/>
    </source>
</evidence>
<evidence type="ECO:0000256" key="7">
    <source>
        <dbReference type="ARBA" id="ARBA00023265"/>
    </source>
</evidence>
<evidence type="ECO:0000256" key="3">
    <source>
        <dbReference type="ARBA" id="ARBA00022692"/>
    </source>
</evidence>
<dbReference type="OrthoDB" id="1934635at2759"/>
<reference evidence="12 13" key="1">
    <citation type="journal article" date="2020" name="IScience">
        <title>Genome Sequencing of the Endangered Kingdonia uniflora (Circaeasteraceae, Ranunculales) Reveals Potential Mechanisms of Evolutionary Specialization.</title>
        <authorList>
            <person name="Sun Y."/>
            <person name="Deng T."/>
            <person name="Zhang A."/>
            <person name="Moore M.J."/>
            <person name="Landis J.B."/>
            <person name="Lin N."/>
            <person name="Zhang H."/>
            <person name="Zhang X."/>
            <person name="Huang J."/>
            <person name="Zhang X."/>
            <person name="Sun H."/>
            <person name="Wang H."/>
        </authorList>
    </citation>
    <scope>NUCLEOTIDE SEQUENCE [LARGE SCALE GENOMIC DNA]</scope>
    <source>
        <strain evidence="12">TB1705</strain>
        <tissue evidence="12">Leaf</tissue>
    </source>
</reference>